<dbReference type="InterPro" id="IPR050134">
    <property type="entry name" value="NAD-dep_sirtuin_deacylases"/>
</dbReference>
<evidence type="ECO:0000259" key="4">
    <source>
        <dbReference type="PROSITE" id="PS50305"/>
    </source>
</evidence>
<evidence type="ECO:0000256" key="3">
    <source>
        <dbReference type="PROSITE-ProRule" id="PRU00236"/>
    </source>
</evidence>
<proteinExistence type="predicted"/>
<keyword evidence="1" id="KW-0808">Transferase</keyword>
<keyword evidence="6" id="KW-1185">Reference proteome</keyword>
<name>A0ABQ7J531_9APIC</name>
<dbReference type="InterPro" id="IPR026591">
    <property type="entry name" value="Sirtuin_cat_small_dom_sf"/>
</dbReference>
<dbReference type="Proteomes" id="UP000823046">
    <property type="component" value="Unassembled WGS sequence"/>
</dbReference>
<dbReference type="InterPro" id="IPR029035">
    <property type="entry name" value="DHS-like_NAD/FAD-binding_dom"/>
</dbReference>
<evidence type="ECO:0000313" key="5">
    <source>
        <dbReference type="EMBL" id="KAF8819084.1"/>
    </source>
</evidence>
<dbReference type="InterPro" id="IPR003000">
    <property type="entry name" value="Sirtuin"/>
</dbReference>
<gene>
    <name evidence="5" type="ORF">IE077_001703</name>
</gene>
<sequence length="483" mass="55580">MSNRTRSCTSGEKLQTYIFDGNLEKNVLFITGAVALEPDHSLSHNGNYIELDKIGYGLNIPLNYEIEAYCSYQCHVGISRDSGIPLYRTDRTKSSPNESVIWNRYVEDWCTLEAFKQDPERWYAEFWNETHDTKNARQALPNTAHTILAKLTQCFPNRVRIITQNVDGLHIKAGTLNENLIEIHGRLGLYRCINHSLPCIRSSSEPINESDLRFHHNQICLGGNALCNKVQGHQALADSDNLHEKVQVRGPRSELLRCPNCMQPCLPMVLTFSDSYNSHEFFQWRKAKQWMLLADVVIFVGTSFSVTVTDFQLLCSLVRNTQIVYSINVSPKVEIIYNFTDRQKVKLQNLWVEWWSFLHHCEMNGCTISFSHAANVSELQKVYGSIVNEAGMLKRQNQHEFEARLGDKKKKTLKKEGVIYSDCKIESLFEEILWDELDESHSDKVMNTARCLKVFRLVGTASDVIFAICPESWKRIWDVTKEI</sequence>
<evidence type="ECO:0000313" key="6">
    <source>
        <dbReference type="Proteomes" id="UP000823046"/>
    </source>
</evidence>
<evidence type="ECO:0000256" key="1">
    <source>
        <dbReference type="ARBA" id="ARBA00022679"/>
    </source>
</evidence>
<keyword evidence="2" id="KW-0520">NAD</keyword>
<feature type="domain" description="Deacetylase sirtuin-type" evidence="4">
    <location>
        <begin position="47"/>
        <end position="382"/>
    </location>
</feature>
<evidence type="ECO:0000256" key="2">
    <source>
        <dbReference type="ARBA" id="ARBA00023027"/>
    </source>
</evidence>
<comment type="caution">
    <text evidence="3">Lacks conserved residue(s) required for the propagation of feature annotation.</text>
</comment>
<dbReference type="SUPFAM" id="SSF52467">
    <property type="entry name" value="DHS-like NAD/FAD-binding domain"/>
    <property type="match status" value="1"/>
</dbReference>
<dbReference type="InterPro" id="IPR026590">
    <property type="entry name" value="Ssirtuin_cat_dom"/>
</dbReference>
<dbReference type="Gene3D" id="3.40.50.1220">
    <property type="entry name" value="TPP-binding domain"/>
    <property type="match status" value="1"/>
</dbReference>
<accession>A0ABQ7J531</accession>
<protein>
    <recommendedName>
        <fullName evidence="4">Deacetylase sirtuin-type domain-containing protein</fullName>
    </recommendedName>
</protein>
<reference evidence="5 6" key="1">
    <citation type="journal article" date="2020" name="bioRxiv">
        <title>Metabolic contributions of an alphaproteobacterial endosymbiont in the apicomplexan Cardiosporidium cionae.</title>
        <authorList>
            <person name="Hunter E.S."/>
            <person name="Paight C.J."/>
            <person name="Lane C.E."/>
        </authorList>
    </citation>
    <scope>NUCLEOTIDE SEQUENCE [LARGE SCALE GENOMIC DNA]</scope>
    <source>
        <strain evidence="5">ESH_2018</strain>
    </source>
</reference>
<organism evidence="5 6">
    <name type="scientific">Cardiosporidium cionae</name>
    <dbReference type="NCBI Taxonomy" id="476202"/>
    <lineage>
        <taxon>Eukaryota</taxon>
        <taxon>Sar</taxon>
        <taxon>Alveolata</taxon>
        <taxon>Apicomplexa</taxon>
        <taxon>Aconoidasida</taxon>
        <taxon>Nephromycida</taxon>
        <taxon>Cardiosporidium</taxon>
    </lineage>
</organism>
<dbReference type="Pfam" id="PF02146">
    <property type="entry name" value="SIR2"/>
    <property type="match status" value="1"/>
</dbReference>
<dbReference type="PANTHER" id="PTHR11085:SF10">
    <property type="entry name" value="NAD-DEPENDENT PROTEIN DEACYLASE SIRTUIN-5, MITOCHONDRIAL-RELATED"/>
    <property type="match status" value="1"/>
</dbReference>
<dbReference type="PANTHER" id="PTHR11085">
    <property type="entry name" value="NAD-DEPENDENT PROTEIN DEACYLASE SIRTUIN-5, MITOCHONDRIAL-RELATED"/>
    <property type="match status" value="1"/>
</dbReference>
<comment type="caution">
    <text evidence="5">The sequence shown here is derived from an EMBL/GenBank/DDBJ whole genome shotgun (WGS) entry which is preliminary data.</text>
</comment>
<dbReference type="EMBL" id="JADAQX010000973">
    <property type="protein sequence ID" value="KAF8819084.1"/>
    <property type="molecule type" value="Genomic_DNA"/>
</dbReference>
<dbReference type="PROSITE" id="PS50305">
    <property type="entry name" value="SIRTUIN"/>
    <property type="match status" value="1"/>
</dbReference>
<dbReference type="Gene3D" id="3.30.1600.10">
    <property type="entry name" value="SIR2/SIRT2 'Small Domain"/>
    <property type="match status" value="1"/>
</dbReference>